<gene>
    <name evidence="1" type="ORF">PG994_008296</name>
</gene>
<evidence type="ECO:0000313" key="1">
    <source>
        <dbReference type="EMBL" id="KAK8061930.1"/>
    </source>
</evidence>
<name>A0ABR1USM3_9PEZI</name>
<accession>A0ABR1USM3</accession>
<protein>
    <submittedName>
        <fullName evidence="1">Uncharacterized protein</fullName>
    </submittedName>
</protein>
<dbReference type="Proteomes" id="UP001480595">
    <property type="component" value="Unassembled WGS sequence"/>
</dbReference>
<evidence type="ECO:0000313" key="2">
    <source>
        <dbReference type="Proteomes" id="UP001480595"/>
    </source>
</evidence>
<keyword evidence="2" id="KW-1185">Reference proteome</keyword>
<dbReference type="RefSeq" id="XP_066715192.1">
    <property type="nucleotide sequence ID" value="XM_066859705.1"/>
</dbReference>
<proteinExistence type="predicted"/>
<organism evidence="1 2">
    <name type="scientific">Apiospora phragmitis</name>
    <dbReference type="NCBI Taxonomy" id="2905665"/>
    <lineage>
        <taxon>Eukaryota</taxon>
        <taxon>Fungi</taxon>
        <taxon>Dikarya</taxon>
        <taxon>Ascomycota</taxon>
        <taxon>Pezizomycotina</taxon>
        <taxon>Sordariomycetes</taxon>
        <taxon>Xylariomycetidae</taxon>
        <taxon>Amphisphaeriales</taxon>
        <taxon>Apiosporaceae</taxon>
        <taxon>Apiospora</taxon>
    </lineage>
</organism>
<comment type="caution">
    <text evidence="1">The sequence shown here is derived from an EMBL/GenBank/DDBJ whole genome shotgun (WGS) entry which is preliminary data.</text>
</comment>
<dbReference type="GeneID" id="92092768"/>
<dbReference type="EMBL" id="JAQQWL010000008">
    <property type="protein sequence ID" value="KAK8061930.1"/>
    <property type="molecule type" value="Genomic_DNA"/>
</dbReference>
<sequence>MIVLDIIKLELHSNVDVTTTTTAAGRLWQATLEYILDQVSVIAATSEPLVFWGQSQGSSGVLFLFIYTCLTLLTKKDLSEVVLGSPHWPPGGSEQGRPTKAAQGARQFREMLWRLARQMDVYIIRFPVEVNEVTNDSLELAFKRLKAAESGIAAVRWGWLDSLSEGSSRTLLVIINRPSSRKLDWKSLEDSISGWLRSDYDGVRPEPIEVLSVNCLRDDPTFSDGCLTEVIRFSLPKGHTSQDRFLLEYYVNRFISITYDPYGGHFGDYDPLEAFGPLWMDSNVRQIKEDHPREQRYCVLLLQWAKPEDRGLWLERFMGQSYSVLGHKSHLIGCNCPDIKAWSVVLTSVPTGTSPSEDESHEDLGF</sequence>
<reference evidence="1 2" key="1">
    <citation type="submission" date="2023-01" db="EMBL/GenBank/DDBJ databases">
        <title>Analysis of 21 Apiospora genomes using comparative genomics revels a genus with tremendous synthesis potential of carbohydrate active enzymes and secondary metabolites.</title>
        <authorList>
            <person name="Sorensen T."/>
        </authorList>
    </citation>
    <scope>NUCLEOTIDE SEQUENCE [LARGE SCALE GENOMIC DNA]</scope>
    <source>
        <strain evidence="1 2">CBS 135458</strain>
    </source>
</reference>